<dbReference type="Proteomes" id="UP001500280">
    <property type="component" value="Unassembled WGS sequence"/>
</dbReference>
<organism evidence="2 3">
    <name type="scientific">Kribbella yunnanensis</name>
    <dbReference type="NCBI Taxonomy" id="190194"/>
    <lineage>
        <taxon>Bacteria</taxon>
        <taxon>Bacillati</taxon>
        <taxon>Actinomycetota</taxon>
        <taxon>Actinomycetes</taxon>
        <taxon>Propionibacteriales</taxon>
        <taxon>Kribbellaceae</taxon>
        <taxon>Kribbella</taxon>
    </lineage>
</organism>
<evidence type="ECO:0000256" key="1">
    <source>
        <dbReference type="SAM" id="MobiDB-lite"/>
    </source>
</evidence>
<gene>
    <name evidence="2" type="ORF">GCM10009745_43020</name>
</gene>
<evidence type="ECO:0000313" key="3">
    <source>
        <dbReference type="Proteomes" id="UP001500280"/>
    </source>
</evidence>
<sequence>MAWIVAGSPPTVSRLLTVGPAAGEECTREVRAVTTGGSGRDGRAGDQYADADPGASRTTESEAEDRG</sequence>
<proteinExistence type="predicted"/>
<reference evidence="3" key="1">
    <citation type="journal article" date="2019" name="Int. J. Syst. Evol. Microbiol.">
        <title>The Global Catalogue of Microorganisms (GCM) 10K type strain sequencing project: providing services to taxonomists for standard genome sequencing and annotation.</title>
        <authorList>
            <consortium name="The Broad Institute Genomics Platform"/>
            <consortium name="The Broad Institute Genome Sequencing Center for Infectious Disease"/>
            <person name="Wu L."/>
            <person name="Ma J."/>
        </authorList>
    </citation>
    <scope>NUCLEOTIDE SEQUENCE [LARGE SCALE GENOMIC DNA]</scope>
    <source>
        <strain evidence="3">JCM 14307</strain>
    </source>
</reference>
<protein>
    <submittedName>
        <fullName evidence="2">Uncharacterized protein</fullName>
    </submittedName>
</protein>
<dbReference type="EMBL" id="BAAANF010000016">
    <property type="protein sequence ID" value="GAA1692923.1"/>
    <property type="molecule type" value="Genomic_DNA"/>
</dbReference>
<accession>A0ABP4TTU8</accession>
<comment type="caution">
    <text evidence="2">The sequence shown here is derived from an EMBL/GenBank/DDBJ whole genome shotgun (WGS) entry which is preliminary data.</text>
</comment>
<name>A0ABP4TTU8_9ACTN</name>
<evidence type="ECO:0000313" key="2">
    <source>
        <dbReference type="EMBL" id="GAA1692923.1"/>
    </source>
</evidence>
<feature type="region of interest" description="Disordered" evidence="1">
    <location>
        <begin position="27"/>
        <end position="67"/>
    </location>
</feature>
<keyword evidence="3" id="KW-1185">Reference proteome</keyword>